<dbReference type="InterPro" id="IPR035979">
    <property type="entry name" value="RBD_domain_sf"/>
</dbReference>
<dbReference type="PANTHER" id="PTHR43788">
    <property type="entry name" value="DNA2/NAM7 HELICASE FAMILY MEMBER"/>
    <property type="match status" value="1"/>
</dbReference>
<dbReference type="Pfam" id="PF21138">
    <property type="entry name" value="SMUBP-2_HCS1_1B"/>
    <property type="match status" value="1"/>
</dbReference>
<dbReference type="Pfam" id="PF13086">
    <property type="entry name" value="AAA_11"/>
    <property type="match status" value="1"/>
</dbReference>
<feature type="transmembrane region" description="Helical" evidence="21">
    <location>
        <begin position="2841"/>
        <end position="2860"/>
    </location>
</feature>
<dbReference type="InterPro" id="IPR003593">
    <property type="entry name" value="AAA+_ATPase"/>
</dbReference>
<dbReference type="SUPFAM" id="SSF54928">
    <property type="entry name" value="RNA-binding domain, RBD"/>
    <property type="match status" value="1"/>
</dbReference>
<dbReference type="InterPro" id="IPR036259">
    <property type="entry name" value="MFS_trans_sf"/>
</dbReference>
<dbReference type="Pfam" id="PF01408">
    <property type="entry name" value="GFO_IDH_MocA"/>
    <property type="match status" value="1"/>
</dbReference>
<feature type="region of interest" description="Disordered" evidence="20">
    <location>
        <begin position="1"/>
        <end position="75"/>
    </location>
</feature>
<dbReference type="InterPro" id="IPR055170">
    <property type="entry name" value="GFO_IDH_MocA-like_dom"/>
</dbReference>
<dbReference type="Pfam" id="PF00856">
    <property type="entry name" value="SET"/>
    <property type="match status" value="1"/>
</dbReference>
<protein>
    <recommendedName>
        <fullName evidence="7">Histone-lysine N-methyltransferase, H3 lysine-4 specific</fullName>
        <ecNumber evidence="6">3.6.4.12</ecNumber>
    </recommendedName>
    <alternativeName>
        <fullName evidence="18">SET domain-containing protein 1</fullName>
    </alternativeName>
</protein>
<keyword evidence="13" id="KW-0347">Helicase</keyword>
<feature type="compositionally biased region" description="Basic and acidic residues" evidence="20">
    <location>
        <begin position="681"/>
        <end position="697"/>
    </location>
</feature>
<feature type="transmembrane region" description="Helical" evidence="21">
    <location>
        <begin position="2809"/>
        <end position="2829"/>
    </location>
</feature>
<dbReference type="EC" id="3.6.4.12" evidence="6"/>
<evidence type="ECO:0000256" key="3">
    <source>
        <dbReference type="ARBA" id="ARBA00004496"/>
    </source>
</evidence>
<keyword evidence="15 21" id="KW-1133">Transmembrane helix</keyword>
<dbReference type="PANTHER" id="PTHR43788:SF8">
    <property type="entry name" value="DNA-BINDING PROTEIN SMUBP-2"/>
    <property type="match status" value="1"/>
</dbReference>
<dbReference type="Pfam" id="PF13087">
    <property type="entry name" value="AAA_12"/>
    <property type="match status" value="1"/>
</dbReference>
<dbReference type="SMART" id="SM00382">
    <property type="entry name" value="AAA"/>
    <property type="match status" value="1"/>
</dbReference>
<organism evidence="24 25">
    <name type="scientific">Rhizoctonia solani</name>
    <dbReference type="NCBI Taxonomy" id="456999"/>
    <lineage>
        <taxon>Eukaryota</taxon>
        <taxon>Fungi</taxon>
        <taxon>Dikarya</taxon>
        <taxon>Basidiomycota</taxon>
        <taxon>Agaricomycotina</taxon>
        <taxon>Agaricomycetes</taxon>
        <taxon>Cantharellales</taxon>
        <taxon>Ceratobasidiaceae</taxon>
        <taxon>Rhizoctonia</taxon>
    </lineage>
</organism>
<comment type="similarity">
    <text evidence="19">Belongs to the major facilitator superfamily. Allantoate permease family.</text>
</comment>
<accession>A0A8H7LRD6</accession>
<feature type="compositionally biased region" description="Pro residues" evidence="20">
    <location>
        <begin position="641"/>
        <end position="651"/>
    </location>
</feature>
<dbReference type="SUPFAM" id="SSF51735">
    <property type="entry name" value="NAD(P)-binding Rossmann-fold domains"/>
    <property type="match status" value="1"/>
</dbReference>
<dbReference type="Gene3D" id="1.20.1250.20">
    <property type="entry name" value="MFS general substrate transporter like domains"/>
    <property type="match status" value="2"/>
</dbReference>
<dbReference type="InterPro" id="IPR050534">
    <property type="entry name" value="Coronavir_polyprotein_1ab"/>
</dbReference>
<dbReference type="InterPro" id="IPR000683">
    <property type="entry name" value="Gfo/Idh/MocA-like_OxRdtase_N"/>
</dbReference>
<dbReference type="SMART" id="SM01291">
    <property type="entry name" value="N-SET"/>
    <property type="match status" value="1"/>
</dbReference>
<dbReference type="GO" id="GO:0016020">
    <property type="term" value="C:membrane"/>
    <property type="evidence" value="ECO:0007669"/>
    <property type="project" value="UniProtKB-SubCell"/>
</dbReference>
<name>A0A8H7LRD6_9AGAM</name>
<keyword evidence="8" id="KW-0813">Transport</keyword>
<dbReference type="Gene3D" id="3.40.50.720">
    <property type="entry name" value="NAD(P)-binding Rossmann-like Domain"/>
    <property type="match status" value="1"/>
</dbReference>
<dbReference type="CDD" id="cd17327">
    <property type="entry name" value="MFS_FEN2_like"/>
    <property type="match status" value="1"/>
</dbReference>
<dbReference type="SUPFAM" id="SSF55347">
    <property type="entry name" value="Glyceraldehyde-3-phosphate dehydrogenase-like, C-terminal domain"/>
    <property type="match status" value="1"/>
</dbReference>
<dbReference type="InterPro" id="IPR020846">
    <property type="entry name" value="MFS_dom"/>
</dbReference>
<dbReference type="GO" id="GO:0016787">
    <property type="term" value="F:hydrolase activity"/>
    <property type="evidence" value="ECO:0007669"/>
    <property type="project" value="UniProtKB-KW"/>
</dbReference>
<dbReference type="EMBL" id="JACYCC010000024">
    <property type="protein sequence ID" value="KAF8685005.1"/>
    <property type="molecule type" value="Genomic_DNA"/>
</dbReference>
<feature type="region of interest" description="Disordered" evidence="20">
    <location>
        <begin position="101"/>
        <end position="128"/>
    </location>
</feature>
<feature type="domain" description="Major facilitator superfamily (MFS) profile" evidence="23">
    <location>
        <begin position="2516"/>
        <end position="2932"/>
    </location>
</feature>
<evidence type="ECO:0000256" key="12">
    <source>
        <dbReference type="ARBA" id="ARBA00022801"/>
    </source>
</evidence>
<keyword evidence="11" id="KW-0547">Nucleotide-binding</keyword>
<evidence type="ECO:0000256" key="8">
    <source>
        <dbReference type="ARBA" id="ARBA00022448"/>
    </source>
</evidence>
<evidence type="ECO:0000256" key="10">
    <source>
        <dbReference type="ARBA" id="ARBA00022692"/>
    </source>
</evidence>
<dbReference type="InterPro" id="IPR041679">
    <property type="entry name" value="DNA2/NAM7-like_C"/>
</dbReference>
<keyword evidence="12 24" id="KW-0378">Hydrolase</keyword>
<comment type="subcellular location">
    <subcellularLocation>
        <location evidence="3">Cytoplasm</location>
    </subcellularLocation>
    <subcellularLocation>
        <location evidence="2">Membrane</location>
        <topology evidence="2">Multi-pass membrane protein</topology>
    </subcellularLocation>
    <subcellularLocation>
        <location evidence="1">Nucleus</location>
    </subcellularLocation>
</comment>
<dbReference type="PROSITE" id="PS50280">
    <property type="entry name" value="SET"/>
    <property type="match status" value="1"/>
</dbReference>
<evidence type="ECO:0000256" key="17">
    <source>
        <dbReference type="ARBA" id="ARBA00023242"/>
    </source>
</evidence>
<dbReference type="InterPro" id="IPR012677">
    <property type="entry name" value="Nucleotide-bd_a/b_plait_sf"/>
</dbReference>
<evidence type="ECO:0000256" key="15">
    <source>
        <dbReference type="ARBA" id="ARBA00022989"/>
    </source>
</evidence>
<feature type="transmembrane region" description="Helical" evidence="21">
    <location>
        <begin position="2781"/>
        <end position="2802"/>
    </location>
</feature>
<dbReference type="Proteomes" id="UP000650582">
    <property type="component" value="Unassembled WGS sequence"/>
</dbReference>
<evidence type="ECO:0000256" key="5">
    <source>
        <dbReference type="ARBA" id="ARBA00010928"/>
    </source>
</evidence>
<keyword evidence="17" id="KW-0539">Nucleus</keyword>
<evidence type="ECO:0000256" key="4">
    <source>
        <dbReference type="ARBA" id="ARBA00007913"/>
    </source>
</evidence>
<feature type="compositionally biased region" description="Basic and acidic residues" evidence="20">
    <location>
        <begin position="551"/>
        <end position="562"/>
    </location>
</feature>
<dbReference type="Pfam" id="PF22725">
    <property type="entry name" value="GFO_IDH_MocA_C3"/>
    <property type="match status" value="1"/>
</dbReference>
<feature type="compositionally biased region" description="Low complexity" evidence="20">
    <location>
        <begin position="335"/>
        <end position="353"/>
    </location>
</feature>
<dbReference type="GO" id="GO:0043139">
    <property type="term" value="F:5'-3' DNA helicase activity"/>
    <property type="evidence" value="ECO:0007669"/>
    <property type="project" value="TreeGrafter"/>
</dbReference>
<dbReference type="SUPFAM" id="SSF52540">
    <property type="entry name" value="P-loop containing nucleoside triphosphate hydrolases"/>
    <property type="match status" value="1"/>
</dbReference>
<feature type="transmembrane region" description="Helical" evidence="21">
    <location>
        <begin position="2583"/>
        <end position="2606"/>
    </location>
</feature>
<dbReference type="GO" id="GO:0005737">
    <property type="term" value="C:cytoplasm"/>
    <property type="evidence" value="ECO:0007669"/>
    <property type="project" value="UniProtKB-SubCell"/>
</dbReference>
<dbReference type="InterPro" id="IPR036291">
    <property type="entry name" value="NAD(P)-bd_dom_sf"/>
</dbReference>
<dbReference type="CDD" id="cd18808">
    <property type="entry name" value="SF1_C_Upf1"/>
    <property type="match status" value="1"/>
</dbReference>
<evidence type="ECO:0000259" key="22">
    <source>
        <dbReference type="PROSITE" id="PS50280"/>
    </source>
</evidence>
<evidence type="ECO:0000256" key="19">
    <source>
        <dbReference type="ARBA" id="ARBA00037968"/>
    </source>
</evidence>
<dbReference type="Pfam" id="PF07690">
    <property type="entry name" value="MFS_1"/>
    <property type="match status" value="1"/>
</dbReference>
<evidence type="ECO:0000256" key="7">
    <source>
        <dbReference type="ARBA" id="ARBA00015839"/>
    </source>
</evidence>
<evidence type="ECO:0000256" key="1">
    <source>
        <dbReference type="ARBA" id="ARBA00004123"/>
    </source>
</evidence>
<dbReference type="PROSITE" id="PS50850">
    <property type="entry name" value="MFS"/>
    <property type="match status" value="1"/>
</dbReference>
<proteinExistence type="inferred from homology"/>
<dbReference type="FunFam" id="1.20.1250.20:FF:000064">
    <property type="entry name" value="MFS allantoate transporter"/>
    <property type="match status" value="1"/>
</dbReference>
<evidence type="ECO:0000256" key="18">
    <source>
        <dbReference type="ARBA" id="ARBA00030093"/>
    </source>
</evidence>
<feature type="compositionally biased region" description="Low complexity" evidence="20">
    <location>
        <begin position="2041"/>
        <end position="2073"/>
    </location>
</feature>
<dbReference type="SUPFAM" id="SSF82199">
    <property type="entry name" value="SET domain"/>
    <property type="match status" value="1"/>
</dbReference>
<dbReference type="InterPro" id="IPR041677">
    <property type="entry name" value="DNA2/NAM7_AAA_11"/>
</dbReference>
<comment type="similarity">
    <text evidence="4">Belongs to the DNA2/NAM7 helicase family.</text>
</comment>
<dbReference type="Pfam" id="PF11764">
    <property type="entry name" value="N-SET"/>
    <property type="match status" value="1"/>
</dbReference>
<feature type="compositionally biased region" description="Low complexity" evidence="20">
    <location>
        <begin position="273"/>
        <end position="290"/>
    </location>
</feature>
<evidence type="ECO:0000313" key="24">
    <source>
        <dbReference type="EMBL" id="KAF8685005.1"/>
    </source>
</evidence>
<dbReference type="GO" id="GO:0005634">
    <property type="term" value="C:nucleus"/>
    <property type="evidence" value="ECO:0007669"/>
    <property type="project" value="UniProtKB-SubCell"/>
</dbReference>
<feature type="region of interest" description="Disordered" evidence="20">
    <location>
        <begin position="637"/>
        <end position="767"/>
    </location>
</feature>
<dbReference type="Gene3D" id="2.40.30.270">
    <property type="match status" value="1"/>
</dbReference>
<feature type="transmembrane region" description="Helical" evidence="21">
    <location>
        <begin position="1115"/>
        <end position="1140"/>
    </location>
</feature>
<dbReference type="InterPro" id="IPR048761">
    <property type="entry name" value="SMUBP-2_HCS1_1B"/>
</dbReference>
<evidence type="ECO:0000256" key="14">
    <source>
        <dbReference type="ARBA" id="ARBA00022840"/>
    </source>
</evidence>
<reference evidence="24" key="1">
    <citation type="submission" date="2020-09" db="EMBL/GenBank/DDBJ databases">
        <title>Comparative genome analyses of four rice-infecting Rhizoctonia solani isolates reveal extensive enrichment of homogalacturonan modification genes.</title>
        <authorList>
            <person name="Lee D.-Y."/>
            <person name="Jeon J."/>
            <person name="Kim K.-T."/>
            <person name="Cheong K."/>
            <person name="Song H."/>
            <person name="Choi G."/>
            <person name="Ko J."/>
            <person name="Opiyo S.O."/>
            <person name="Zuo S."/>
            <person name="Madhav S."/>
            <person name="Lee Y.-H."/>
            <person name="Wang G.-L."/>
        </authorList>
    </citation>
    <scope>NUCLEOTIDE SEQUENCE</scope>
    <source>
        <strain evidence="24">AG1-IA YN-7</strain>
    </source>
</reference>
<dbReference type="InterPro" id="IPR001214">
    <property type="entry name" value="SET_dom"/>
</dbReference>
<sequence>MSWNRLDTNGVETYNSQNSTSKTTVDPRRHAPSVFKHHTHTLTPGATCLAPPPDTSASAHHGNLSWPPPRDPSLRDYKLIYDPSTNGRRSEHGREVLYRYNGQVGPGEDPIRVRDPRRDLSERNREGRGKARLRTSFYLLEYEYDDNSYGPPPPPPPRGICVSGLSPFTAAGFVKRHFSSYGAIEEFVSQVDKANGSSLGLFWVKYSDQDEDGHKAAQRALQNEDGRKIGSGNAAQPATIVFDPDGQVCRGLYQDEMERRRKAWEENRRGNKASAAAASTSHSPSSHIHPSLPPAPPPIPGLPSRPPPPSSGPVAGPDRTSLATSMRPPNPPKPRSNSTSTSNSRPNSSLRPNHTPAIPSPLHSTSPLSNASPNISAIEKPKAATASATPAQPVDEEENHRDTLRLLALNGNDYIQIEKSSLPDESKAVEMEIRKFFGGYKVDRVMRDVYGWYISFDVSTDARRALGALDDKTIAGRQVILTVHPAPSIATLATTSSRPRGDAKEWSETEFIQEARKIIMRDLLSVFAKDLRERVARPKTWKLVDEALEAHRTSEDKDKDADDAPPPTTESLTPGTTATGGGPTEISVSTPKGLKGLSFKRQHQNVKVDINIFNRLTPQNRINLLNILNKKNATSETEIPIPIPSPPPPLPESVVLSSPPKPKQAPAAAIIDDEESGENVARFERSLKRRKAGIERPGHKKKRPRRRVEFSDSDRSDEDDNNDNDSPPEPVSVSVPVPKVPRPPKSLPVHVRDKPRKPPSSAANKVDVVVTPPASDESKDLLLIKSHAPNEVVETPKPVPITPISAPVPSPSGEVVIPDPYAQQLVDDEEDLYYIRLALGQARGVPLPARSIQRSSKEDASHLPLGLRKHTSGSARTEGYYKIPEAAKSLYLPQRNRAIVDISAAAPPLPAATSRSTRAYSRRLAQGIEQHKGKAADAGDVLKFNQLRTRKKQLTFARSPIHDWGLYAAEPIPAGDMVIEYVGEVIRQQVADKREKYYEKTGIGSSYLFRVDDDSVVDATKKGNLGRLINHCCAPNCTAKIITINGEKKIVIYAKTNIDVGDEITYGTRDVSFDLDRQLIRTPTCQIIISRSKIKKFRVSVVHRNAVVSSISRPLLFFFFSLGPTILITVLAIVCIEGFLTNLGNLVDRVFGAGEFHEWVEVCVVYGLRIVNRGGGRGAQSKFCLFNHHDMAPVGLAILGAAYIPALALYGPDQFSLKAVYSRSKSSSSSLSEIVKERIGTSPEIYSEDGASQGGLDALLARPDIDAVIVVLPLTQQPEIVLKALAAGKNVLSEKPVAKDVKTGLDLIEKWEKEYKPKGLIWRVAENFEVEPGVVEAGKRIQAGAVGKVRFFNFSFIFSVNKDNKYYQTSWRTVPDYQGGFLLDAGVHTNAALRRVLGSSFPLETAKISAFASLTRDYLAPHDTYQAVLQAAPTPDGHPPHGIMEMSCAASPGFSRYVLTVAGTEGNLTLESVVKPIRDADRNLALANAFNAGTKESPRISHWQTTITGPDGSKTEEFGKISSGVHEELGSFFRALSGQDDGNGEPRGALLDVALIQAFLTSEGNAIELKKLLSTATSNDVEKFLSRMRDLCLKERMAEVEQSSLLLSACSPKLLEHKGLALLGLGVSSVQIGLGGKRLLPFHLIELERPSAYHTSTNFPPHTFRPGDIARIEANVTGTLGKRGTKQLKKQTQTLGDLDAGTPVEGVVYKVSDTRIVISVEAESQDIELPERCRVVKLANSITFDRMDRAIDSLERLATQQISDGPTSATQTLPLAQSLLAMKPLQPYIPISEGLAFMDDNLNDSQKEAVKFALDSPEIALIHGPPGTGKTQTLVEIIRQLVQQGKRVLVCGASNLAVGRPVVPLGVNYTHMSIGPDNLLERLVPHQIPLSRIGHPARVLGNLHSETLDAQAARSDQAALAADAKSELEDAMASLAGKGKSRLRGLERKKMWEEVKELRKEYRKREKVIVQSVLSEAKIILATCHSSGGRQLANMRFDVVCIDEACQALEAVCWISILKGSKLILAGDPLQLPPTIISLNSSSLKSSSTNPASSTTKNLKLGKSSNSAAKSKATPPNPTKEAQSVEEATGVDSPANSGDEKDSAVIPPIHSVNSRKPRLVPPKSLEVTLFQRLEQMHGSSIKRMLTTQYRMHQKIASFPSETLYGSALISHESVASHLLRDLPGVSADQGLAEVTSEPVVFFDTAGCEFYERVDGEGDRDEGSRSNENEATLVKKWVEELVSAGLPPAQIAIITPYQAQVTLLVSMLRPTYLELEIGTVDGMQGREKDAVILSLVRSNDKREVGFLKEKRRLNVAMTRPRRHLCVVGDSSTVEKGGAYLKKWMTWLENNADVSDSSTNAINVLAFACAQGQLAWPVQLDYSRVRQLAFITCFTRAPQIIPSRLPRLGYLHENGLGQGTTAASQVLGLAHKLTENGLKRHVHGPAVREVIRWQDKAQDKGGVEHLEDNKSATFSEDIEATKQNRGIDQEIAQFAAQHAVEIDDATNKRLLGLINKRVLTVMLVTYFIQSLDKGTMSFAAIMNIQKDANLHGQEYAALTTIFYAGSLVAEFPVNVLCQKFPIAKFLGTAVVLWGITLALTAVCKSFAALMVVRYLLGTFEAAVQPSFLLMTSMWYRRAEQGEYVSYWYAMNGLQQMVGGLMSYGVSHINNPNIKSWQVLFMMLGIVTVLWGIFIWLYLPDSPMRAKCYNDEDKTLMVERVRANQTGLQNKIFKREQAIEAFTDIQVWFYVLMQILNTLPTSGIGAFGNLIIKDGFGFDVLQTSLLSLVQGTVHILIVTFVAYIARRTQQTLYIMMAICVPMVATTSVLMTVPNGRSTRVGLLIAFYGTFWFNGVAVLLLSLITRNIAGQTKKSIVLTMSLIAWAAGNMIGPQVFQTKDAPRYRVGFTVHLAFYVAQIVVFFALRLILARRNKSKNEVSKQKGRAEGEVNLDNAFDDMTDMENPEFRYQY</sequence>
<dbReference type="Gene3D" id="3.40.50.300">
    <property type="entry name" value="P-loop containing nucleotide triphosphate hydrolases"/>
    <property type="match status" value="2"/>
</dbReference>
<evidence type="ECO:0000256" key="13">
    <source>
        <dbReference type="ARBA" id="ARBA00022806"/>
    </source>
</evidence>
<evidence type="ECO:0000259" key="23">
    <source>
        <dbReference type="PROSITE" id="PS50850"/>
    </source>
</evidence>
<dbReference type="InterPro" id="IPR047187">
    <property type="entry name" value="SF1_C_Upf1"/>
</dbReference>
<dbReference type="InterPro" id="IPR027417">
    <property type="entry name" value="P-loop_NTPase"/>
</dbReference>
<evidence type="ECO:0000313" key="25">
    <source>
        <dbReference type="Proteomes" id="UP000650582"/>
    </source>
</evidence>
<evidence type="ECO:0000256" key="9">
    <source>
        <dbReference type="ARBA" id="ARBA00022490"/>
    </source>
</evidence>
<feature type="compositionally biased region" description="Pro residues" evidence="20">
    <location>
        <begin position="291"/>
        <end position="311"/>
    </location>
</feature>
<feature type="transmembrane region" description="Helical" evidence="21">
    <location>
        <begin position="1191"/>
        <end position="1210"/>
    </location>
</feature>
<gene>
    <name evidence="24" type="ORF">RHS04_00866</name>
</gene>
<feature type="transmembrane region" description="Helical" evidence="21">
    <location>
        <begin position="2676"/>
        <end position="2696"/>
    </location>
</feature>
<comment type="caution">
    <text evidence="24">The sequence shown here is derived from an EMBL/GenBank/DDBJ whole genome shotgun (WGS) entry which is preliminary data.</text>
</comment>
<dbReference type="InterPro" id="IPR011701">
    <property type="entry name" value="MFS"/>
</dbReference>
<feature type="region of interest" description="Disordered" evidence="20">
    <location>
        <begin position="551"/>
        <end position="592"/>
    </location>
</feature>
<dbReference type="InterPro" id="IPR024657">
    <property type="entry name" value="COMPASS_Set1_N-SET"/>
</dbReference>
<feature type="transmembrane region" description="Helical" evidence="21">
    <location>
        <begin position="2744"/>
        <end position="2769"/>
    </location>
</feature>
<feature type="compositionally biased region" description="Polar residues" evidence="20">
    <location>
        <begin position="362"/>
        <end position="375"/>
    </location>
</feature>
<dbReference type="GO" id="GO:0003723">
    <property type="term" value="F:RNA binding"/>
    <property type="evidence" value="ECO:0007669"/>
    <property type="project" value="InterPro"/>
</dbReference>
<feature type="compositionally biased region" description="Low complexity" evidence="20">
    <location>
        <begin position="652"/>
        <end position="669"/>
    </location>
</feature>
<feature type="region of interest" description="Disordered" evidence="20">
    <location>
        <begin position="261"/>
        <end position="400"/>
    </location>
</feature>
<feature type="domain" description="SET" evidence="22">
    <location>
        <begin position="952"/>
        <end position="1069"/>
    </location>
</feature>
<evidence type="ECO:0000256" key="21">
    <source>
        <dbReference type="SAM" id="Phobius"/>
    </source>
</evidence>
<feature type="compositionally biased region" description="Polar residues" evidence="20">
    <location>
        <begin position="1"/>
        <end position="24"/>
    </location>
</feature>
<dbReference type="Gene3D" id="3.30.70.330">
    <property type="match status" value="1"/>
</dbReference>
<evidence type="ECO:0000256" key="20">
    <source>
        <dbReference type="SAM" id="MobiDB-lite"/>
    </source>
</evidence>
<evidence type="ECO:0000256" key="11">
    <source>
        <dbReference type="ARBA" id="ARBA00022741"/>
    </source>
</evidence>
<keyword evidence="16 21" id="KW-0472">Membrane</keyword>
<dbReference type="SUPFAM" id="SSF103473">
    <property type="entry name" value="MFS general substrate transporter"/>
    <property type="match status" value="1"/>
</dbReference>
<keyword evidence="10 21" id="KW-0812">Transmembrane</keyword>
<dbReference type="GO" id="GO:0022857">
    <property type="term" value="F:transmembrane transporter activity"/>
    <property type="evidence" value="ECO:0007669"/>
    <property type="project" value="InterPro"/>
</dbReference>
<evidence type="ECO:0000256" key="2">
    <source>
        <dbReference type="ARBA" id="ARBA00004141"/>
    </source>
</evidence>
<dbReference type="InterPro" id="IPR046341">
    <property type="entry name" value="SET_dom_sf"/>
</dbReference>
<evidence type="ECO:0000256" key="6">
    <source>
        <dbReference type="ARBA" id="ARBA00012551"/>
    </source>
</evidence>
<feature type="transmembrane region" description="Helical" evidence="21">
    <location>
        <begin position="2553"/>
        <end position="2571"/>
    </location>
</feature>
<keyword evidence="9" id="KW-0963">Cytoplasm</keyword>
<dbReference type="CDD" id="cd18044">
    <property type="entry name" value="DEXXQc_SMUBP2"/>
    <property type="match status" value="1"/>
</dbReference>
<comment type="similarity">
    <text evidence="5">Belongs to the Gfo/Idh/MocA family.</text>
</comment>
<evidence type="ECO:0000256" key="16">
    <source>
        <dbReference type="ARBA" id="ARBA00023136"/>
    </source>
</evidence>
<dbReference type="GO" id="GO:0005524">
    <property type="term" value="F:ATP binding"/>
    <property type="evidence" value="ECO:0007669"/>
    <property type="project" value="UniProtKB-KW"/>
</dbReference>
<feature type="region of interest" description="Disordered" evidence="20">
    <location>
        <begin position="2041"/>
        <end position="2118"/>
    </location>
</feature>
<keyword evidence="14" id="KW-0067">ATP-binding</keyword>
<dbReference type="SMART" id="SM00317">
    <property type="entry name" value="SET"/>
    <property type="match status" value="1"/>
</dbReference>
<dbReference type="Gene3D" id="2.170.270.10">
    <property type="entry name" value="SET domain"/>
    <property type="match status" value="1"/>
</dbReference>
<feature type="compositionally biased region" description="Basic and acidic residues" evidence="20">
    <location>
        <begin position="109"/>
        <end position="128"/>
    </location>
</feature>
<feature type="transmembrane region" description="Helical" evidence="21">
    <location>
        <begin position="2904"/>
        <end position="2925"/>
    </location>
</feature>
<feature type="transmembrane region" description="Helical" evidence="21">
    <location>
        <begin position="2872"/>
        <end position="2892"/>
    </location>
</feature>
<dbReference type="Gene3D" id="3.30.360.10">
    <property type="entry name" value="Dihydrodipicolinate Reductase, domain 2"/>
    <property type="match status" value="1"/>
</dbReference>